<feature type="compositionally biased region" description="Basic and acidic residues" evidence="1">
    <location>
        <begin position="114"/>
        <end position="128"/>
    </location>
</feature>
<feature type="region of interest" description="Disordered" evidence="1">
    <location>
        <begin position="108"/>
        <end position="128"/>
    </location>
</feature>
<feature type="transmembrane region" description="Helical" evidence="2">
    <location>
        <begin position="12"/>
        <end position="35"/>
    </location>
</feature>
<geneLocation type="chloroplast" evidence="3"/>
<organism evidence="3">
    <name type="scientific">Pediastrum duplex</name>
    <name type="common">Green alga</name>
    <dbReference type="NCBI Taxonomy" id="3105"/>
    <lineage>
        <taxon>Eukaryota</taxon>
        <taxon>Viridiplantae</taxon>
        <taxon>Chlorophyta</taxon>
        <taxon>core chlorophytes</taxon>
        <taxon>Chlorophyceae</taxon>
        <taxon>CS clade</taxon>
        <taxon>Sphaeropleales</taxon>
        <taxon>Hydrodictyaceae</taxon>
        <taxon>Pediastrum</taxon>
    </lineage>
</organism>
<keyword evidence="3" id="KW-0934">Plastid</keyword>
<evidence type="ECO:0000256" key="2">
    <source>
        <dbReference type="SAM" id="Phobius"/>
    </source>
</evidence>
<sequence length="128" mass="14720">MIVIYSAMWLQFFLLISSFFSFSHLRLFASSAFWFCGFSRVEPKNQRACTSFCSSDPLKPKKEKTNPQCNCYFSLSLGESGANAFAFLHYLLCISSALQPCSFAKTNRKRSERTKKLQKEQEAKKVKK</sequence>
<dbReference type="EMBL" id="MF276981">
    <property type="protein sequence ID" value="AWI68553.1"/>
    <property type="molecule type" value="Genomic_DNA"/>
</dbReference>
<feature type="transmembrane region" description="Helical" evidence="2">
    <location>
        <begin position="84"/>
        <end position="104"/>
    </location>
</feature>
<reference evidence="3" key="1">
    <citation type="journal article" date="2018" name="Am. J. Bot.">
        <title>Organellar phylogenomics inform systematics in the green algal family Hydrodictyaceae (Chlorophyceae) and provide clues to the complex evolutionary history of plastid genomes in the green algal tree of life.</title>
        <authorList>
            <person name="McManus H.A."/>
            <person name="Fucikova K."/>
            <person name="Lewis P.O."/>
            <person name="Lewis L.A."/>
            <person name="Karol K.G."/>
        </authorList>
    </citation>
    <scope>NUCLEOTIDE SEQUENCE</scope>
</reference>
<protein>
    <submittedName>
        <fullName evidence="3">Uncharacterized protein</fullName>
    </submittedName>
</protein>
<keyword evidence="2" id="KW-0812">Transmembrane</keyword>
<proteinExistence type="predicted"/>
<name>A0A2U8GIU3_PEDDU</name>
<evidence type="ECO:0000313" key="3">
    <source>
        <dbReference type="EMBL" id="AWI68553.1"/>
    </source>
</evidence>
<keyword evidence="3" id="KW-0150">Chloroplast</keyword>
<keyword evidence="2" id="KW-0472">Membrane</keyword>
<dbReference type="AlphaFoldDB" id="A0A2U8GIU3"/>
<accession>A0A2U8GIU3</accession>
<keyword evidence="2" id="KW-1133">Transmembrane helix</keyword>
<evidence type="ECO:0000256" key="1">
    <source>
        <dbReference type="SAM" id="MobiDB-lite"/>
    </source>
</evidence>